<dbReference type="Proteomes" id="UP001472677">
    <property type="component" value="Unassembled WGS sequence"/>
</dbReference>
<proteinExistence type="predicted"/>
<sequence length="126" mass="14665">MSAVRLEVVGNGSRLGGFSMGDGGVGWFDRNGSRGNDGCRRIWVVKIMSFWNGLWLWRLVTMGSDSWDARLELVKVRKHDWFILMKIREGWFLARDKGEVVTEARELKRDEKDDPKMTRDYFSEGF</sequence>
<reference evidence="1 2" key="1">
    <citation type="journal article" date="2024" name="G3 (Bethesda)">
        <title>Genome assembly of Hibiscus sabdariffa L. provides insights into metabolisms of medicinal natural products.</title>
        <authorList>
            <person name="Kim T."/>
        </authorList>
    </citation>
    <scope>NUCLEOTIDE SEQUENCE [LARGE SCALE GENOMIC DNA]</scope>
    <source>
        <strain evidence="1">TK-2024</strain>
        <tissue evidence="1">Old leaves</tissue>
    </source>
</reference>
<comment type="caution">
    <text evidence="1">The sequence shown here is derived from an EMBL/GenBank/DDBJ whole genome shotgun (WGS) entry which is preliminary data.</text>
</comment>
<accession>A0ABR2AVX1</accession>
<keyword evidence="2" id="KW-1185">Reference proteome</keyword>
<gene>
    <name evidence="1" type="ORF">V6N12_018824</name>
</gene>
<evidence type="ECO:0000313" key="2">
    <source>
        <dbReference type="Proteomes" id="UP001472677"/>
    </source>
</evidence>
<name>A0ABR2AVX1_9ROSI</name>
<protein>
    <submittedName>
        <fullName evidence="1">Uncharacterized protein</fullName>
    </submittedName>
</protein>
<dbReference type="EMBL" id="JBBPBM010000299">
    <property type="protein sequence ID" value="KAK8497706.1"/>
    <property type="molecule type" value="Genomic_DNA"/>
</dbReference>
<evidence type="ECO:0000313" key="1">
    <source>
        <dbReference type="EMBL" id="KAK8497706.1"/>
    </source>
</evidence>
<organism evidence="1 2">
    <name type="scientific">Hibiscus sabdariffa</name>
    <name type="common">roselle</name>
    <dbReference type="NCBI Taxonomy" id="183260"/>
    <lineage>
        <taxon>Eukaryota</taxon>
        <taxon>Viridiplantae</taxon>
        <taxon>Streptophyta</taxon>
        <taxon>Embryophyta</taxon>
        <taxon>Tracheophyta</taxon>
        <taxon>Spermatophyta</taxon>
        <taxon>Magnoliopsida</taxon>
        <taxon>eudicotyledons</taxon>
        <taxon>Gunneridae</taxon>
        <taxon>Pentapetalae</taxon>
        <taxon>rosids</taxon>
        <taxon>malvids</taxon>
        <taxon>Malvales</taxon>
        <taxon>Malvaceae</taxon>
        <taxon>Malvoideae</taxon>
        <taxon>Hibiscus</taxon>
    </lineage>
</organism>